<evidence type="ECO:0000313" key="7">
    <source>
        <dbReference type="Proteomes" id="UP000289316"/>
    </source>
</evidence>
<keyword evidence="6" id="KW-0645">Protease</keyword>
<keyword evidence="2" id="KW-0378">Hydrolase</keyword>
<dbReference type="InterPro" id="IPR003507">
    <property type="entry name" value="S66_fam"/>
</dbReference>
<dbReference type="Proteomes" id="UP000289316">
    <property type="component" value="Unassembled WGS sequence"/>
</dbReference>
<evidence type="ECO:0000259" key="4">
    <source>
        <dbReference type="Pfam" id="PF02016"/>
    </source>
</evidence>
<dbReference type="InterPro" id="IPR040449">
    <property type="entry name" value="Peptidase_S66_N"/>
</dbReference>
<evidence type="ECO:0000313" key="6">
    <source>
        <dbReference type="EMBL" id="RXV70497.1"/>
    </source>
</evidence>
<dbReference type="RefSeq" id="WP_119448406.1">
    <property type="nucleotide sequence ID" value="NZ_QWMU01000057.1"/>
</dbReference>
<dbReference type="AlphaFoldDB" id="A0A4Q2AM11"/>
<dbReference type="PANTHER" id="PTHR30237:SF6">
    <property type="entry name" value="CARBOXYPEPTIDASE YOCD-RELATED"/>
    <property type="match status" value="1"/>
</dbReference>
<evidence type="ECO:0000256" key="1">
    <source>
        <dbReference type="ARBA" id="ARBA00010233"/>
    </source>
</evidence>
<dbReference type="Pfam" id="PF02016">
    <property type="entry name" value="Peptidase_S66"/>
    <property type="match status" value="1"/>
</dbReference>
<dbReference type="GO" id="GO:0004180">
    <property type="term" value="F:carboxypeptidase activity"/>
    <property type="evidence" value="ECO:0007669"/>
    <property type="project" value="UniProtKB-KW"/>
</dbReference>
<comment type="similarity">
    <text evidence="1">Belongs to the peptidase S66 family.</text>
</comment>
<dbReference type="CDD" id="cd07062">
    <property type="entry name" value="Peptidase_S66_mccF_like"/>
    <property type="match status" value="1"/>
</dbReference>
<proteinExistence type="inferred from homology"/>
<organism evidence="6 7">
    <name type="scientific">Ligilactobacillus murinus</name>
    <dbReference type="NCBI Taxonomy" id="1622"/>
    <lineage>
        <taxon>Bacteria</taxon>
        <taxon>Bacillati</taxon>
        <taxon>Bacillota</taxon>
        <taxon>Bacilli</taxon>
        <taxon>Lactobacillales</taxon>
        <taxon>Lactobacillaceae</taxon>
        <taxon>Ligilactobacillus</taxon>
    </lineage>
</organism>
<dbReference type="InterPro" id="IPR027478">
    <property type="entry name" value="LdcA_N"/>
</dbReference>
<dbReference type="Pfam" id="PF17676">
    <property type="entry name" value="Peptidase_S66C"/>
    <property type="match status" value="1"/>
</dbReference>
<protein>
    <submittedName>
        <fullName evidence="6">LD-carboxypeptidase</fullName>
    </submittedName>
</protein>
<dbReference type="SUPFAM" id="SSF141986">
    <property type="entry name" value="LD-carboxypeptidase A C-terminal domain-like"/>
    <property type="match status" value="1"/>
</dbReference>
<dbReference type="Gene3D" id="3.50.30.60">
    <property type="entry name" value="LD-carboxypeptidase A C-terminal domain-like"/>
    <property type="match status" value="1"/>
</dbReference>
<reference evidence="6 7" key="1">
    <citation type="submission" date="2018-09" db="EMBL/GenBank/DDBJ databases">
        <title>Murine metabolic-syndrome-specific gut microbial biobank.</title>
        <authorList>
            <person name="Liu C."/>
        </authorList>
    </citation>
    <scope>NUCLEOTIDE SEQUENCE [LARGE SCALE GENOMIC DNA]</scope>
    <source>
        <strain evidence="6 7">C-30</strain>
    </source>
</reference>
<dbReference type="EMBL" id="QZFR01000070">
    <property type="protein sequence ID" value="RXV70497.1"/>
    <property type="molecule type" value="Genomic_DNA"/>
</dbReference>
<dbReference type="PIRSF" id="PIRSF028757">
    <property type="entry name" value="LD-carboxypeptidase"/>
    <property type="match status" value="1"/>
</dbReference>
<dbReference type="PANTHER" id="PTHR30237">
    <property type="entry name" value="MURAMOYLTETRAPEPTIDE CARBOXYPEPTIDASE"/>
    <property type="match status" value="1"/>
</dbReference>
<feature type="active site" description="Charge relay system" evidence="3">
    <location>
        <position position="296"/>
    </location>
</feature>
<feature type="active site" description="Charge relay system" evidence="3">
    <location>
        <position position="229"/>
    </location>
</feature>
<evidence type="ECO:0000256" key="2">
    <source>
        <dbReference type="ARBA" id="ARBA00022801"/>
    </source>
</evidence>
<dbReference type="InterPro" id="IPR040921">
    <property type="entry name" value="Peptidase_S66C"/>
</dbReference>
<dbReference type="Gene3D" id="3.40.50.10740">
    <property type="entry name" value="Class I glutamine amidotransferase-like"/>
    <property type="match status" value="1"/>
</dbReference>
<feature type="domain" description="LD-carboxypeptidase N-terminal" evidence="4">
    <location>
        <begin position="13"/>
        <end position="133"/>
    </location>
</feature>
<evidence type="ECO:0000259" key="5">
    <source>
        <dbReference type="Pfam" id="PF17676"/>
    </source>
</evidence>
<feature type="domain" description="LD-carboxypeptidase C-terminal" evidence="5">
    <location>
        <begin position="199"/>
        <end position="309"/>
    </location>
</feature>
<dbReference type="InterPro" id="IPR027461">
    <property type="entry name" value="Carboxypeptidase_A_C_sf"/>
</dbReference>
<feature type="active site" description="Nucleophile" evidence="3">
    <location>
        <position position="113"/>
    </location>
</feature>
<sequence>MLIPARLKQNDEIRIIAPSRTLDCVGGFAANQTAQEKLTQLGFKVTFGNHVSGMTLDGTNSISERIDDIHAAFSDPNVKAIQTVIGGFTSNELLPYLDFDLIANNPKIIGGFSDFTALANAITAKTGLVTYYGPAYITLKMLDKAGAYQDNAFMQALTKKHYELRPSQTWSSDEWFLSDSKRTFYPTAWKVYTSGRVHGQTVGGNVNTLFLLAGTPYQPYFEDKIILLEFSDDGETWLDFSRLLAQVLQLAKRPRALLLGRFPKTSQMTEQRLLYILDKFPILKEIPVMYDLDFGHTQPIFTIPLGQEVWLDTDELVIKV</sequence>
<dbReference type="InterPro" id="IPR029062">
    <property type="entry name" value="Class_I_gatase-like"/>
</dbReference>
<dbReference type="OrthoDB" id="9807329at2"/>
<keyword evidence="6" id="KW-0121">Carboxypeptidase</keyword>
<name>A0A4Q2AM11_9LACO</name>
<dbReference type="SUPFAM" id="SSF52317">
    <property type="entry name" value="Class I glutamine amidotransferase-like"/>
    <property type="match status" value="1"/>
</dbReference>
<comment type="caution">
    <text evidence="6">The sequence shown here is derived from an EMBL/GenBank/DDBJ whole genome shotgun (WGS) entry which is preliminary data.</text>
</comment>
<gene>
    <name evidence="6" type="ORF">D6C19_08615</name>
</gene>
<accession>A0A4Q2AM11</accession>
<evidence type="ECO:0000256" key="3">
    <source>
        <dbReference type="PIRSR" id="PIRSR028757-1"/>
    </source>
</evidence>